<dbReference type="InterPro" id="IPR029058">
    <property type="entry name" value="AB_hydrolase_fold"/>
</dbReference>
<evidence type="ECO:0000256" key="1">
    <source>
        <dbReference type="ARBA" id="ARBA00022729"/>
    </source>
</evidence>
<name>A0ABX5SG53_9BURK</name>
<sequence>MLTTLIDAWTALAFGSGAQPSQPVRVARTNRRATGRFSTGLYRNGAGNLRYKLYVPASYDGTPMPLVVMLHGCRQNADDFARGTAMNELAEQFGCLIVYPEQSRGANWHGCWQWFDKAHHERGHGEPALIAGVTQQIIDNYAVDRAHVGVAGLSAGGAMAVIMGRTYPDLFTAVGCHSGLAHGSATSGHDAMLAMRNGVCVAPPQSLAANGLPIIVFHGDRDKTVHLNNSDCVVRQSIAGGPTPATGVAQVVHSAPAAAARHAYTRTVHRRITGEVLAEQWTVHGAGHAWSGGSGRGSYTDADGPDASREMLRFFIARR</sequence>
<dbReference type="Proteomes" id="UP000294359">
    <property type="component" value="Chromosome"/>
</dbReference>
<gene>
    <name evidence="3" type="ORF">E1742_11485</name>
</gene>
<keyword evidence="2" id="KW-0378">Hydrolase</keyword>
<evidence type="ECO:0000256" key="2">
    <source>
        <dbReference type="ARBA" id="ARBA00022801"/>
    </source>
</evidence>
<proteinExistence type="predicted"/>
<evidence type="ECO:0000313" key="4">
    <source>
        <dbReference type="Proteomes" id="UP000294359"/>
    </source>
</evidence>
<dbReference type="InterPro" id="IPR050955">
    <property type="entry name" value="Plant_Biomass_Hydrol_Est"/>
</dbReference>
<protein>
    <submittedName>
        <fullName evidence="3">PHB depolymerase family esterase</fullName>
    </submittedName>
</protein>
<keyword evidence="4" id="KW-1185">Reference proteome</keyword>
<dbReference type="SUPFAM" id="SSF53474">
    <property type="entry name" value="alpha/beta-Hydrolases"/>
    <property type="match status" value="1"/>
</dbReference>
<evidence type="ECO:0000313" key="3">
    <source>
        <dbReference type="EMBL" id="QBQ39386.1"/>
    </source>
</evidence>
<dbReference type="Pfam" id="PF10503">
    <property type="entry name" value="Esterase_PHB"/>
    <property type="match status" value="1"/>
</dbReference>
<dbReference type="EMBL" id="CP038026">
    <property type="protein sequence ID" value="QBQ39386.1"/>
    <property type="molecule type" value="Genomic_DNA"/>
</dbReference>
<dbReference type="NCBIfam" id="TIGR01840">
    <property type="entry name" value="esterase_phb"/>
    <property type="match status" value="1"/>
</dbReference>
<organism evidence="3 4">
    <name type="scientific">Pseudoduganella plicata</name>
    <dbReference type="NCBI Taxonomy" id="321984"/>
    <lineage>
        <taxon>Bacteria</taxon>
        <taxon>Pseudomonadati</taxon>
        <taxon>Pseudomonadota</taxon>
        <taxon>Betaproteobacteria</taxon>
        <taxon>Burkholderiales</taxon>
        <taxon>Oxalobacteraceae</taxon>
        <taxon>Telluria group</taxon>
        <taxon>Pseudoduganella</taxon>
    </lineage>
</organism>
<dbReference type="Gene3D" id="3.40.50.1820">
    <property type="entry name" value="alpha/beta hydrolase"/>
    <property type="match status" value="1"/>
</dbReference>
<keyword evidence="1" id="KW-0732">Signal</keyword>
<accession>A0ABX5SG53</accession>
<reference evidence="3 4" key="1">
    <citation type="submission" date="2019-03" db="EMBL/GenBank/DDBJ databases">
        <title>Draft Genome Sequences of Six Type Strains of the Genus Massilia.</title>
        <authorList>
            <person name="Miess H."/>
            <person name="Frediansyhah A."/>
            <person name="Gross H."/>
        </authorList>
    </citation>
    <scope>NUCLEOTIDE SEQUENCE [LARGE SCALE GENOMIC DNA]</scope>
    <source>
        <strain evidence="3 4">DSM 17505</strain>
    </source>
</reference>
<dbReference type="PANTHER" id="PTHR43037:SF1">
    <property type="entry name" value="BLL1128 PROTEIN"/>
    <property type="match status" value="1"/>
</dbReference>
<dbReference type="InterPro" id="IPR010126">
    <property type="entry name" value="Esterase_phb"/>
</dbReference>
<dbReference type="PANTHER" id="PTHR43037">
    <property type="entry name" value="UNNAMED PRODUCT-RELATED"/>
    <property type="match status" value="1"/>
</dbReference>